<dbReference type="Gene3D" id="3.90.1150.10">
    <property type="entry name" value="Aspartate Aminotransferase, domain 1"/>
    <property type="match status" value="1"/>
</dbReference>
<dbReference type="Gene3D" id="3.40.640.10">
    <property type="entry name" value="Type I PLP-dependent aspartate aminotransferase-like (Major domain)"/>
    <property type="match status" value="1"/>
</dbReference>
<keyword evidence="6" id="KW-0663">Pyridoxal phosphate</keyword>
<evidence type="ECO:0000256" key="6">
    <source>
        <dbReference type="ARBA" id="ARBA00022898"/>
    </source>
</evidence>
<dbReference type="InterPro" id="IPR050596">
    <property type="entry name" value="AspAT/PAT-like"/>
</dbReference>
<protein>
    <recommendedName>
        <fullName evidence="8">Aminotransferase</fullName>
        <ecNumber evidence="8">2.6.1.-</ecNumber>
    </recommendedName>
</protein>
<comment type="subunit">
    <text evidence="3">Homodimer.</text>
</comment>
<evidence type="ECO:0000256" key="8">
    <source>
        <dbReference type="RuleBase" id="RU000481"/>
    </source>
</evidence>
<proteinExistence type="inferred from homology"/>
<evidence type="ECO:0000256" key="4">
    <source>
        <dbReference type="ARBA" id="ARBA00022576"/>
    </source>
</evidence>
<dbReference type="EMBL" id="JACHOB010000002">
    <property type="protein sequence ID" value="MBB4658988.1"/>
    <property type="molecule type" value="Genomic_DNA"/>
</dbReference>
<keyword evidence="11" id="KW-1185">Reference proteome</keyword>
<dbReference type="EC" id="2.6.1.-" evidence="8"/>
<comment type="caution">
    <text evidence="10">The sequence shown here is derived from an EMBL/GenBank/DDBJ whole genome shotgun (WGS) entry which is preliminary data.</text>
</comment>
<evidence type="ECO:0000256" key="5">
    <source>
        <dbReference type="ARBA" id="ARBA00022679"/>
    </source>
</evidence>
<dbReference type="InterPro" id="IPR015422">
    <property type="entry name" value="PyrdxlP-dep_Trfase_small"/>
</dbReference>
<name>A0A840I491_9PROT</name>
<dbReference type="RefSeq" id="WP_183817154.1">
    <property type="nucleotide sequence ID" value="NZ_JACHOB010000002.1"/>
</dbReference>
<evidence type="ECO:0000256" key="2">
    <source>
        <dbReference type="ARBA" id="ARBA00007441"/>
    </source>
</evidence>
<organism evidence="10 11">
    <name type="scientific">Parvularcula dongshanensis</name>
    <dbReference type="NCBI Taxonomy" id="1173995"/>
    <lineage>
        <taxon>Bacteria</taxon>
        <taxon>Pseudomonadati</taxon>
        <taxon>Pseudomonadota</taxon>
        <taxon>Alphaproteobacteria</taxon>
        <taxon>Parvularculales</taxon>
        <taxon>Parvularculaceae</taxon>
        <taxon>Parvularcula</taxon>
    </lineage>
</organism>
<dbReference type="GO" id="GO:0006520">
    <property type="term" value="P:amino acid metabolic process"/>
    <property type="evidence" value="ECO:0007669"/>
    <property type="project" value="InterPro"/>
</dbReference>
<dbReference type="FunFam" id="3.40.640.10:FF:000033">
    <property type="entry name" value="Aspartate aminotransferase"/>
    <property type="match status" value="1"/>
</dbReference>
<reference evidence="10 11" key="1">
    <citation type="submission" date="2020-08" db="EMBL/GenBank/DDBJ databases">
        <title>Genomic Encyclopedia of Type Strains, Phase IV (KMG-IV): sequencing the most valuable type-strain genomes for metagenomic binning, comparative biology and taxonomic classification.</title>
        <authorList>
            <person name="Goeker M."/>
        </authorList>
    </citation>
    <scope>NUCLEOTIDE SEQUENCE [LARGE SCALE GENOMIC DNA]</scope>
    <source>
        <strain evidence="10 11">DSM 102850</strain>
    </source>
</reference>
<dbReference type="Proteomes" id="UP000563524">
    <property type="component" value="Unassembled WGS sequence"/>
</dbReference>
<comment type="cofactor">
    <cofactor evidence="1 8">
        <name>pyridoxal 5'-phosphate</name>
        <dbReference type="ChEBI" id="CHEBI:597326"/>
    </cofactor>
</comment>
<dbReference type="InterPro" id="IPR004839">
    <property type="entry name" value="Aminotransferase_I/II_large"/>
</dbReference>
<dbReference type="GO" id="GO:0004069">
    <property type="term" value="F:L-aspartate:2-oxoglutarate aminotransferase activity"/>
    <property type="evidence" value="ECO:0007669"/>
    <property type="project" value="UniProtKB-EC"/>
</dbReference>
<evidence type="ECO:0000256" key="3">
    <source>
        <dbReference type="ARBA" id="ARBA00011738"/>
    </source>
</evidence>
<comment type="catalytic activity">
    <reaction evidence="7">
        <text>L-aspartate + 2-oxoglutarate = oxaloacetate + L-glutamate</text>
        <dbReference type="Rhea" id="RHEA:21824"/>
        <dbReference type="ChEBI" id="CHEBI:16452"/>
        <dbReference type="ChEBI" id="CHEBI:16810"/>
        <dbReference type="ChEBI" id="CHEBI:29985"/>
        <dbReference type="ChEBI" id="CHEBI:29991"/>
        <dbReference type="EC" id="2.6.1.1"/>
    </reaction>
</comment>
<dbReference type="PANTHER" id="PTHR46383:SF1">
    <property type="entry name" value="ASPARTATE AMINOTRANSFERASE"/>
    <property type="match status" value="1"/>
</dbReference>
<comment type="similarity">
    <text evidence="2 8">Belongs to the class-I pyridoxal-phosphate-dependent aminotransferase family.</text>
</comment>
<dbReference type="InterPro" id="IPR015421">
    <property type="entry name" value="PyrdxlP-dep_Trfase_major"/>
</dbReference>
<sequence>MTELTLSDALNRVKPSATLAVTQKARELRAAGRDVMALAAGEPDFDTPEHVKDAAIDAIRRGETGYTAVDGIPELKKAIADKFARDNGLTYDPSTEVTVTTGGKYLIFATMLATLNPGDEVVIPAPYWVSYPDMVGIAGGTPVIAETTPEDGYVLTPEKLEAAITPKTRWVILNSPSNPTGVVYSADALAALGAVLERHPHVWVLTDDMYEHIVYDAAFSTIAQVTPALKERTLTMNGASKAYAMTGWRIGYGAGPAPLIKAIGKVLSQSTSNPCSISQWATVAALNGDDGFLEERNDAFRARRDAVQKALDETPGLSCLLPEGAFYLYPSCAGVIGKRAGGKVIESDLDFAAALLEAEAVAVVPGTAFGAGPAFRVSYATDMETLMEACRRIRRFCESLD</sequence>
<evidence type="ECO:0000259" key="9">
    <source>
        <dbReference type="Pfam" id="PF00155"/>
    </source>
</evidence>
<evidence type="ECO:0000256" key="1">
    <source>
        <dbReference type="ARBA" id="ARBA00001933"/>
    </source>
</evidence>
<keyword evidence="4 8" id="KW-0032">Aminotransferase</keyword>
<dbReference type="Pfam" id="PF00155">
    <property type="entry name" value="Aminotran_1_2"/>
    <property type="match status" value="1"/>
</dbReference>
<evidence type="ECO:0000313" key="11">
    <source>
        <dbReference type="Proteomes" id="UP000563524"/>
    </source>
</evidence>
<evidence type="ECO:0000313" key="10">
    <source>
        <dbReference type="EMBL" id="MBB4658988.1"/>
    </source>
</evidence>
<dbReference type="SUPFAM" id="SSF53383">
    <property type="entry name" value="PLP-dependent transferases"/>
    <property type="match status" value="1"/>
</dbReference>
<dbReference type="GO" id="GO:0030170">
    <property type="term" value="F:pyridoxal phosphate binding"/>
    <property type="evidence" value="ECO:0007669"/>
    <property type="project" value="InterPro"/>
</dbReference>
<dbReference type="CDD" id="cd00609">
    <property type="entry name" value="AAT_like"/>
    <property type="match status" value="1"/>
</dbReference>
<accession>A0A840I491</accession>
<dbReference type="PANTHER" id="PTHR46383">
    <property type="entry name" value="ASPARTATE AMINOTRANSFERASE"/>
    <property type="match status" value="1"/>
</dbReference>
<evidence type="ECO:0000256" key="7">
    <source>
        <dbReference type="ARBA" id="ARBA00049185"/>
    </source>
</evidence>
<feature type="domain" description="Aminotransferase class I/classII large" evidence="9">
    <location>
        <begin position="34"/>
        <end position="393"/>
    </location>
</feature>
<gene>
    <name evidence="10" type="ORF">GGQ59_001502</name>
</gene>
<dbReference type="AlphaFoldDB" id="A0A840I491"/>
<dbReference type="InterPro" id="IPR015424">
    <property type="entry name" value="PyrdxlP-dep_Trfase"/>
</dbReference>
<dbReference type="PROSITE" id="PS00105">
    <property type="entry name" value="AA_TRANSFER_CLASS_1"/>
    <property type="match status" value="1"/>
</dbReference>
<dbReference type="InterPro" id="IPR004838">
    <property type="entry name" value="NHTrfase_class1_PyrdxlP-BS"/>
</dbReference>
<keyword evidence="5 8" id="KW-0808">Transferase</keyword>